<dbReference type="EMBL" id="BAAADE010000004">
    <property type="protein sequence ID" value="GAA0606937.1"/>
    <property type="molecule type" value="Genomic_DNA"/>
</dbReference>
<comment type="caution">
    <text evidence="2">The sequence shown here is derived from an EMBL/GenBank/DDBJ whole genome shotgun (WGS) entry which is preliminary data.</text>
</comment>
<evidence type="ECO:0000313" key="2">
    <source>
        <dbReference type="EMBL" id="GAA0606937.1"/>
    </source>
</evidence>
<organism evidence="2 3">
    <name type="scientific">Paenochrobactrum glaciei</name>
    <dbReference type="NCBI Taxonomy" id="486407"/>
    <lineage>
        <taxon>Bacteria</taxon>
        <taxon>Pseudomonadati</taxon>
        <taxon>Pseudomonadota</taxon>
        <taxon>Alphaproteobacteria</taxon>
        <taxon>Hyphomicrobiales</taxon>
        <taxon>Brucellaceae</taxon>
        <taxon>Paenochrobactrum</taxon>
    </lineage>
</organism>
<evidence type="ECO:0000313" key="3">
    <source>
        <dbReference type="Proteomes" id="UP001424441"/>
    </source>
</evidence>
<keyword evidence="3" id="KW-1185">Reference proteome</keyword>
<dbReference type="Pfam" id="PF00903">
    <property type="entry name" value="Glyoxalase"/>
    <property type="match status" value="1"/>
</dbReference>
<dbReference type="InterPro" id="IPR029068">
    <property type="entry name" value="Glyas_Bleomycin-R_OHBP_Dase"/>
</dbReference>
<accession>A0ABN1G9R6</accession>
<dbReference type="PROSITE" id="PS51819">
    <property type="entry name" value="VOC"/>
    <property type="match status" value="1"/>
</dbReference>
<dbReference type="InterPro" id="IPR026275">
    <property type="entry name" value="Glyoxalase/dOase/EhpR"/>
</dbReference>
<gene>
    <name evidence="2" type="ORF">GCM10008943_23110</name>
</gene>
<dbReference type="Proteomes" id="UP001424441">
    <property type="component" value="Unassembled WGS sequence"/>
</dbReference>
<proteinExistence type="predicted"/>
<dbReference type="Gene3D" id="3.30.720.120">
    <property type="match status" value="1"/>
</dbReference>
<dbReference type="Gene3D" id="3.30.720.110">
    <property type="match status" value="1"/>
</dbReference>
<evidence type="ECO:0000259" key="1">
    <source>
        <dbReference type="PROSITE" id="PS51819"/>
    </source>
</evidence>
<reference evidence="2 3" key="1">
    <citation type="journal article" date="2019" name="Int. J. Syst. Evol. Microbiol.">
        <title>The Global Catalogue of Microorganisms (GCM) 10K type strain sequencing project: providing services to taxonomists for standard genome sequencing and annotation.</title>
        <authorList>
            <consortium name="The Broad Institute Genomics Platform"/>
            <consortium name="The Broad Institute Genome Sequencing Center for Infectious Disease"/>
            <person name="Wu L."/>
            <person name="Ma J."/>
        </authorList>
    </citation>
    <scope>NUCLEOTIDE SEQUENCE [LARGE SCALE GENOMIC DNA]</scope>
    <source>
        <strain evidence="2 3">JCM 15115</strain>
    </source>
</reference>
<protein>
    <submittedName>
        <fullName evidence="2">VOC family protein</fullName>
    </submittedName>
</protein>
<name>A0ABN1G9R6_9HYPH</name>
<sequence>MTKTNTLLLYVNDVPVSIEFYEKMLQLQPVERSPSFALFILASGLALALWDKKEVQPTPTIMAGGCELGFKLDDAADIDRLHQEWRGKGANIVLAPSNAGFGRSFMALDPDGHRLRFYMIGQD</sequence>
<feature type="domain" description="VOC" evidence="1">
    <location>
        <begin position="3"/>
        <end position="120"/>
    </location>
</feature>
<dbReference type="InterPro" id="IPR004360">
    <property type="entry name" value="Glyas_Fos-R_dOase_dom"/>
</dbReference>
<dbReference type="InterPro" id="IPR037523">
    <property type="entry name" value="VOC_core"/>
</dbReference>
<dbReference type="SUPFAM" id="SSF54593">
    <property type="entry name" value="Glyoxalase/Bleomycin resistance protein/Dihydroxybiphenyl dioxygenase"/>
    <property type="match status" value="1"/>
</dbReference>
<dbReference type="PIRSF" id="PIRSF039020">
    <property type="entry name" value="EhpR"/>
    <property type="match status" value="1"/>
</dbReference>
<dbReference type="RefSeq" id="WP_343805715.1">
    <property type="nucleotide sequence ID" value="NZ_BAAADE010000004.1"/>
</dbReference>